<dbReference type="Proteomes" id="UP000594454">
    <property type="component" value="Chromosome 3"/>
</dbReference>
<evidence type="ECO:0000256" key="1">
    <source>
        <dbReference type="ARBA" id="ARBA00004300"/>
    </source>
</evidence>
<dbReference type="PANTHER" id="PTHR44281:SF2">
    <property type="entry name" value="SPINDLE ASSEMBLY ABNORMAL PROTEIN 6 HOMOLOG"/>
    <property type="match status" value="1"/>
</dbReference>
<gene>
    <name evidence="8" type="ORF">HERILL_LOCUS8103</name>
</gene>
<name>A0A7R8YTP4_HERIL</name>
<comment type="subcellular location">
    <subcellularLocation>
        <location evidence="1">Cytoplasm</location>
        <location evidence="1">Cytoskeleton</location>
        <location evidence="1">Microtubule organizing center</location>
        <location evidence="1">Centrosome</location>
    </subcellularLocation>
</comment>
<evidence type="ECO:0000313" key="8">
    <source>
        <dbReference type="EMBL" id="CAD7085252.1"/>
    </source>
</evidence>
<dbReference type="Gene3D" id="2.170.210.20">
    <property type="entry name" value="Spindle assembly abnormal protein 6, N-terminal domain"/>
    <property type="match status" value="1"/>
</dbReference>
<dbReference type="AlphaFoldDB" id="A0A7R8YTP4"/>
<feature type="coiled-coil region" evidence="6">
    <location>
        <begin position="316"/>
        <end position="385"/>
    </location>
</feature>
<protein>
    <recommendedName>
        <fullName evidence="7">Spindle assembly abnormal protein 6 N-terminal domain-containing protein</fullName>
    </recommendedName>
</protein>
<dbReference type="InParanoid" id="A0A7R8YTP4"/>
<keyword evidence="5" id="KW-0131">Cell cycle</keyword>
<dbReference type="OMA" id="GKMGFKW"/>
<feature type="coiled-coil region" evidence="6">
    <location>
        <begin position="164"/>
        <end position="241"/>
    </location>
</feature>
<keyword evidence="3 6" id="KW-0175">Coiled coil</keyword>
<organism evidence="8 9">
    <name type="scientific">Hermetia illucens</name>
    <name type="common">Black soldier fly</name>
    <dbReference type="NCBI Taxonomy" id="343691"/>
    <lineage>
        <taxon>Eukaryota</taxon>
        <taxon>Metazoa</taxon>
        <taxon>Ecdysozoa</taxon>
        <taxon>Arthropoda</taxon>
        <taxon>Hexapoda</taxon>
        <taxon>Insecta</taxon>
        <taxon>Pterygota</taxon>
        <taxon>Neoptera</taxon>
        <taxon>Endopterygota</taxon>
        <taxon>Diptera</taxon>
        <taxon>Brachycera</taxon>
        <taxon>Stratiomyomorpha</taxon>
        <taxon>Stratiomyidae</taxon>
        <taxon>Hermetiinae</taxon>
        <taxon>Hermetia</taxon>
    </lineage>
</organism>
<keyword evidence="9" id="KW-1185">Reference proteome</keyword>
<evidence type="ECO:0000313" key="9">
    <source>
        <dbReference type="Proteomes" id="UP000594454"/>
    </source>
</evidence>
<dbReference type="FunCoup" id="A0A7R8YTP4">
    <property type="interactions" value="547"/>
</dbReference>
<evidence type="ECO:0000256" key="4">
    <source>
        <dbReference type="ARBA" id="ARBA00023212"/>
    </source>
</evidence>
<evidence type="ECO:0000256" key="3">
    <source>
        <dbReference type="ARBA" id="ARBA00023054"/>
    </source>
</evidence>
<accession>A0A7R8YTP4</accession>
<evidence type="ECO:0000259" key="7">
    <source>
        <dbReference type="Pfam" id="PF16531"/>
    </source>
</evidence>
<sequence>MLGNPVYQSDPDYRYQNGDFLCNVQVVFPPAVIAIHVVQAHSTIQEDLVVTAETSNMNSALQLRLTNPRNYERMFISTVDAKIYHELKKEQSLHVAFSEFVENVRKILTQCQRKEMKINLVQSDGDNYVLKFVEVRSFRNLTHLILPTKTASETNIIFHMKKNMFQLEKQYEEQKNAMQRATHQLAQKDMFLDQLRKELNSTKSHYEEQIRHCNSRGTEEINMLRSSIEKLTAEKQQDKRNFDLKLTELHGIINQLRKDTAVTTEEKIHALKENETLREEIGISKSNFASLKLQNDKLVAEMQNKRALEVDSEAQKKHLRKQISALQKSLKEQEKANSNLLAELEAEKKVCNSKRNALQLAAEQIAKADEVISKQASEIEKLKENVDWRTDIALQQELIVREKEDLISLQNKHIEKLKSKFKGLGGNLENYESMLQELQNVVDSVSTKYSQRIKQLVKNLDPSEAFTSKRI</sequence>
<feature type="domain" description="Spindle assembly abnormal protein 6 N-terminal" evidence="7">
    <location>
        <begin position="45"/>
        <end position="147"/>
    </location>
</feature>
<feature type="coiled-coil region" evidence="6">
    <location>
        <begin position="414"/>
        <end position="448"/>
    </location>
</feature>
<proteinExistence type="predicted"/>
<dbReference type="OrthoDB" id="49058at2759"/>
<dbReference type="InterPro" id="IPR032396">
    <property type="entry name" value="SAS-6_N"/>
</dbReference>
<keyword evidence="2" id="KW-0963">Cytoplasm</keyword>
<evidence type="ECO:0000256" key="5">
    <source>
        <dbReference type="ARBA" id="ARBA00023306"/>
    </source>
</evidence>
<dbReference type="GO" id="GO:0007099">
    <property type="term" value="P:centriole replication"/>
    <property type="evidence" value="ECO:0007669"/>
    <property type="project" value="TreeGrafter"/>
</dbReference>
<evidence type="ECO:0000256" key="6">
    <source>
        <dbReference type="SAM" id="Coils"/>
    </source>
</evidence>
<keyword evidence="4" id="KW-0206">Cytoskeleton</keyword>
<dbReference type="Pfam" id="PF16531">
    <property type="entry name" value="SAS-6_N"/>
    <property type="match status" value="1"/>
</dbReference>
<dbReference type="EMBL" id="LR899011">
    <property type="protein sequence ID" value="CAD7085252.1"/>
    <property type="molecule type" value="Genomic_DNA"/>
</dbReference>
<dbReference type="GO" id="GO:0005813">
    <property type="term" value="C:centrosome"/>
    <property type="evidence" value="ECO:0007669"/>
    <property type="project" value="UniProtKB-SubCell"/>
</dbReference>
<reference evidence="8 9" key="1">
    <citation type="submission" date="2020-11" db="EMBL/GenBank/DDBJ databases">
        <authorList>
            <person name="Wallbank WR R."/>
            <person name="Pardo Diaz C."/>
            <person name="Kozak K."/>
            <person name="Martin S."/>
            <person name="Jiggins C."/>
            <person name="Moest M."/>
            <person name="Warren A I."/>
            <person name="Generalovic N T."/>
            <person name="Byers J.R.P. K."/>
            <person name="Montejo-Kovacevich G."/>
            <person name="Yen C E."/>
        </authorList>
    </citation>
    <scope>NUCLEOTIDE SEQUENCE [LARGE SCALE GENOMIC DNA]</scope>
</reference>
<evidence type="ECO:0000256" key="2">
    <source>
        <dbReference type="ARBA" id="ARBA00022490"/>
    </source>
</evidence>
<dbReference type="PANTHER" id="PTHR44281">
    <property type="entry name" value="SPINDLE ASSEMBLY ABNORMAL PROTEIN 6 HOMOLOG"/>
    <property type="match status" value="1"/>
</dbReference>
<dbReference type="GO" id="GO:0005814">
    <property type="term" value="C:centriole"/>
    <property type="evidence" value="ECO:0007669"/>
    <property type="project" value="TreeGrafter"/>
</dbReference>
<dbReference type="InterPro" id="IPR038558">
    <property type="entry name" value="SAS-6_N_sf"/>
</dbReference>